<keyword evidence="1" id="KW-0175">Coiled coil</keyword>
<dbReference type="Proteomes" id="UP000598271">
    <property type="component" value="Unassembled WGS sequence"/>
</dbReference>
<sequence>MTNFTKEAIRDRLLRRAAMLWGYDEGELQNFDPLVRLLMEATAVELEKVGHAMQDSETRMLEQLAALLVPDAATRPRPAWAIAQGQPAEALGRLVPENQFLLKARGGKNAASREFYFSPPAAVSVVNAALHCVVTPSAIFELNEADNSRRPITELPRPSGARCLWLGLDVAASVESWRGFRFYFDWPTPEQQTRFAGHLGQTTWSILSKTPLSVHIGMGPEVPQNSSDAHLADLDALWEKQFIHIDENNHWSGKATAPYPEEVGEIFGEQKLKKLTQPLLWIRVDFPGSFPLVGLENITVALNGFPVVNRQLHRFTYRLRTGLNAIMLDTDESFWAMHSVSDQQGATPSYQLRRRGVGRFDRREAKELLYQLTELLRDEQNAFSAQGEEFLASLLRELNQNLARMEQKLGTKRSADTSPPPFLVVESPERQANVLAVAFWSTQAEAANGLPTGSRLSPYGAAGGISSPLTLLTRSAGGRAALEGEEHVHELRKNLLTHDRLLTLEDLRAYCYAELGDLLRKVEVTTAFMPGASVKAGFERCVLVKPYPAGGVLDPSDWRVHCQLLQTKIDRRSSLALPIRVQP</sequence>
<keyword evidence="3" id="KW-1185">Reference proteome</keyword>
<name>A0A8J3G714_9BACT</name>
<dbReference type="RefSeq" id="WP_189562335.1">
    <property type="nucleotide sequence ID" value="NZ_BMXF01000001.1"/>
</dbReference>
<evidence type="ECO:0000313" key="2">
    <source>
        <dbReference type="EMBL" id="GHB52145.1"/>
    </source>
</evidence>
<accession>A0A8J3G714</accession>
<feature type="coiled-coil region" evidence="1">
    <location>
        <begin position="388"/>
        <end position="415"/>
    </location>
</feature>
<dbReference type="AlphaFoldDB" id="A0A8J3G714"/>
<proteinExistence type="predicted"/>
<organism evidence="2 3">
    <name type="scientific">Persicitalea jodogahamensis</name>
    <dbReference type="NCBI Taxonomy" id="402147"/>
    <lineage>
        <taxon>Bacteria</taxon>
        <taxon>Pseudomonadati</taxon>
        <taxon>Bacteroidota</taxon>
        <taxon>Cytophagia</taxon>
        <taxon>Cytophagales</taxon>
        <taxon>Spirosomataceae</taxon>
        <taxon>Persicitalea</taxon>
    </lineage>
</organism>
<dbReference type="EMBL" id="BMXF01000001">
    <property type="protein sequence ID" value="GHB52145.1"/>
    <property type="molecule type" value="Genomic_DNA"/>
</dbReference>
<reference evidence="2 3" key="1">
    <citation type="journal article" date="2014" name="Int. J. Syst. Evol. Microbiol.">
        <title>Complete genome sequence of Corynebacterium casei LMG S-19264T (=DSM 44701T), isolated from a smear-ripened cheese.</title>
        <authorList>
            <consortium name="US DOE Joint Genome Institute (JGI-PGF)"/>
            <person name="Walter F."/>
            <person name="Albersmeier A."/>
            <person name="Kalinowski J."/>
            <person name="Ruckert C."/>
        </authorList>
    </citation>
    <scope>NUCLEOTIDE SEQUENCE [LARGE SCALE GENOMIC DNA]</scope>
    <source>
        <strain evidence="2 3">KCTC 12866</strain>
    </source>
</reference>
<evidence type="ECO:0000313" key="3">
    <source>
        <dbReference type="Proteomes" id="UP000598271"/>
    </source>
</evidence>
<protein>
    <submittedName>
        <fullName evidence="2">Uncharacterized protein</fullName>
    </submittedName>
</protein>
<gene>
    <name evidence="2" type="ORF">GCM10007390_00970</name>
</gene>
<comment type="caution">
    <text evidence="2">The sequence shown here is derived from an EMBL/GenBank/DDBJ whole genome shotgun (WGS) entry which is preliminary data.</text>
</comment>
<evidence type="ECO:0000256" key="1">
    <source>
        <dbReference type="SAM" id="Coils"/>
    </source>
</evidence>